<protein>
    <submittedName>
        <fullName evidence="2">(northern house mosquito) hypothetical protein</fullName>
    </submittedName>
</protein>
<evidence type="ECO:0000313" key="2">
    <source>
        <dbReference type="EMBL" id="CAG6466714.1"/>
    </source>
</evidence>
<feature type="region of interest" description="Disordered" evidence="1">
    <location>
        <begin position="1"/>
        <end position="25"/>
    </location>
</feature>
<feature type="compositionally biased region" description="Basic and acidic residues" evidence="1">
    <location>
        <begin position="1"/>
        <end position="13"/>
    </location>
</feature>
<proteinExistence type="predicted"/>
<organism evidence="2">
    <name type="scientific">Culex pipiens</name>
    <name type="common">House mosquito</name>
    <dbReference type="NCBI Taxonomy" id="7175"/>
    <lineage>
        <taxon>Eukaryota</taxon>
        <taxon>Metazoa</taxon>
        <taxon>Ecdysozoa</taxon>
        <taxon>Arthropoda</taxon>
        <taxon>Hexapoda</taxon>
        <taxon>Insecta</taxon>
        <taxon>Pterygota</taxon>
        <taxon>Neoptera</taxon>
        <taxon>Endopterygota</taxon>
        <taxon>Diptera</taxon>
        <taxon>Nematocera</taxon>
        <taxon>Culicoidea</taxon>
        <taxon>Culicidae</taxon>
        <taxon>Culicinae</taxon>
        <taxon>Culicini</taxon>
        <taxon>Culex</taxon>
        <taxon>Culex</taxon>
    </lineage>
</organism>
<accession>A0A8D8B2Y7</accession>
<dbReference type="AlphaFoldDB" id="A0A8D8B2Y7"/>
<dbReference type="EMBL" id="HBUE01056978">
    <property type="protein sequence ID" value="CAG6466714.1"/>
    <property type="molecule type" value="Transcribed_RNA"/>
</dbReference>
<evidence type="ECO:0000256" key="1">
    <source>
        <dbReference type="SAM" id="MobiDB-lite"/>
    </source>
</evidence>
<reference evidence="2" key="1">
    <citation type="submission" date="2021-05" db="EMBL/GenBank/DDBJ databases">
        <authorList>
            <person name="Alioto T."/>
            <person name="Alioto T."/>
            <person name="Gomez Garrido J."/>
        </authorList>
    </citation>
    <scope>NUCLEOTIDE SEQUENCE</scope>
</reference>
<sequence length="105" mass="11207">MYDRFFKEGENTEHSSSSSSSSSGMLITWGTADGSVLRRPGWVSVNAGDAAAVMAASYFLLTRGDKWFLKMCAQAILCGGGGKVSRADVVWAVVDDDFSPLVGFN</sequence>
<name>A0A8D8B2Y7_CULPI</name>